<comment type="caution">
    <text evidence="3">The sequence shown here is derived from an EMBL/GenBank/DDBJ whole genome shotgun (WGS) entry which is preliminary data.</text>
</comment>
<dbReference type="Pfam" id="PF13439">
    <property type="entry name" value="Glyco_transf_4"/>
    <property type="match status" value="1"/>
</dbReference>
<dbReference type="CDD" id="cd03811">
    <property type="entry name" value="GT4_GT28_WabH-like"/>
    <property type="match status" value="1"/>
</dbReference>
<evidence type="ECO:0000259" key="1">
    <source>
        <dbReference type="Pfam" id="PF00534"/>
    </source>
</evidence>
<keyword evidence="3" id="KW-0808">Transferase</keyword>
<protein>
    <submittedName>
        <fullName evidence="3">Glycosyltransferase</fullName>
        <ecNumber evidence="3">2.4.-.-</ecNumber>
    </submittedName>
</protein>
<dbReference type="InterPro" id="IPR001296">
    <property type="entry name" value="Glyco_trans_1"/>
</dbReference>
<proteinExistence type="predicted"/>
<keyword evidence="3" id="KW-0328">Glycosyltransferase</keyword>
<dbReference type="Proteomes" id="UP001356704">
    <property type="component" value="Unassembled WGS sequence"/>
</dbReference>
<dbReference type="EC" id="2.4.-.-" evidence="3"/>
<organism evidence="3 4">
    <name type="scientific">Winogradskyella poriferorum</name>
    <dbReference type="NCBI Taxonomy" id="307627"/>
    <lineage>
        <taxon>Bacteria</taxon>
        <taxon>Pseudomonadati</taxon>
        <taxon>Bacteroidota</taxon>
        <taxon>Flavobacteriia</taxon>
        <taxon>Flavobacteriales</taxon>
        <taxon>Flavobacteriaceae</taxon>
        <taxon>Winogradskyella</taxon>
    </lineage>
</organism>
<dbReference type="RefSeq" id="WP_331810712.1">
    <property type="nucleotide sequence ID" value="NZ_JAZHOU010000005.1"/>
</dbReference>
<accession>A0ABU7W7P2</accession>
<evidence type="ECO:0000313" key="4">
    <source>
        <dbReference type="Proteomes" id="UP001356704"/>
    </source>
</evidence>
<dbReference type="PANTHER" id="PTHR12526:SF630">
    <property type="entry name" value="GLYCOSYLTRANSFERASE"/>
    <property type="match status" value="1"/>
</dbReference>
<gene>
    <name evidence="3" type="ORF">V1468_13295</name>
</gene>
<name>A0ABU7W7P2_9FLAO</name>
<feature type="domain" description="Glycosyltransferase subfamily 4-like N-terminal" evidence="2">
    <location>
        <begin position="19"/>
        <end position="174"/>
    </location>
</feature>
<evidence type="ECO:0000313" key="3">
    <source>
        <dbReference type="EMBL" id="MEF3079984.1"/>
    </source>
</evidence>
<dbReference type="PANTHER" id="PTHR12526">
    <property type="entry name" value="GLYCOSYLTRANSFERASE"/>
    <property type="match status" value="1"/>
</dbReference>
<dbReference type="EMBL" id="JAZHOU010000005">
    <property type="protein sequence ID" value="MEF3079984.1"/>
    <property type="molecule type" value="Genomic_DNA"/>
</dbReference>
<dbReference type="Pfam" id="PF00534">
    <property type="entry name" value="Glycos_transf_1"/>
    <property type="match status" value="1"/>
</dbReference>
<dbReference type="Gene3D" id="3.40.50.2000">
    <property type="entry name" value="Glycogen Phosphorylase B"/>
    <property type="match status" value="2"/>
</dbReference>
<dbReference type="GO" id="GO:0016757">
    <property type="term" value="F:glycosyltransferase activity"/>
    <property type="evidence" value="ECO:0007669"/>
    <property type="project" value="UniProtKB-KW"/>
</dbReference>
<dbReference type="SUPFAM" id="SSF53756">
    <property type="entry name" value="UDP-Glycosyltransferase/glycogen phosphorylase"/>
    <property type="match status" value="1"/>
</dbReference>
<evidence type="ECO:0000259" key="2">
    <source>
        <dbReference type="Pfam" id="PF13439"/>
    </source>
</evidence>
<keyword evidence="4" id="KW-1185">Reference proteome</keyword>
<reference evidence="3 4" key="1">
    <citation type="submission" date="2024-02" db="EMBL/GenBank/DDBJ databases">
        <title>Winogradskyella poriferorum JCM 12885.</title>
        <authorList>
            <person name="Zhang D.-F."/>
            <person name="Fu Z.-Y."/>
        </authorList>
    </citation>
    <scope>NUCLEOTIDE SEQUENCE [LARGE SCALE GENOMIC DNA]</scope>
    <source>
        <strain evidence="3 4">JCM 12885</strain>
    </source>
</reference>
<sequence>MIKTNTKKICIVVTCLGGGGAERSSALLSQMLDNLGYDVHIVSVLDKIDYPYKGKLFNLGKLKQKNDTLLGRLNRLLIFKKYLKTNSIDIVIDSRARVQAYREFIITTFIYKLPAIYILHNYNYKKAFTKYSWLNRLLYKNKKMVAVSKAAEKLYKTTYKLNDISTIYNGFNFEEILKQSNKKVGVEIENYIIYFGRLDDEHKNLKLLLDAYKISQLPEANVSLLILGSGPDEAMLQEYSKSLNLDDNVVFHGFEKNPYPYIKRALCSVLTSRYEGFPMAIPEALSLNVPVVSVDCKSGPSEIIISEQNGLLVENYNEEAMANALNRMIFDKELYLHCKSNARESVRALSMTNIAKQWQAILN</sequence>
<dbReference type="InterPro" id="IPR028098">
    <property type="entry name" value="Glyco_trans_4-like_N"/>
</dbReference>
<feature type="domain" description="Glycosyl transferase family 1" evidence="1">
    <location>
        <begin position="185"/>
        <end position="344"/>
    </location>
</feature>